<proteinExistence type="predicted"/>
<keyword evidence="1" id="KW-0812">Transmembrane</keyword>
<feature type="transmembrane region" description="Helical" evidence="1">
    <location>
        <begin position="78"/>
        <end position="99"/>
    </location>
</feature>
<dbReference type="RefSeq" id="WP_113943408.1">
    <property type="nucleotide sequence ID" value="NZ_JBHEEG010000002.1"/>
</dbReference>
<comment type="caution">
    <text evidence="4">The sequence shown here is derived from an EMBL/GenBank/DDBJ whole genome shotgun (WGS) entry which is preliminary data.</text>
</comment>
<dbReference type="InterPro" id="IPR012037">
    <property type="entry name" value="Alpha/beta-hydrolase_fam"/>
</dbReference>
<feature type="domain" description="Alpha/beta-hydrolase N-terminal" evidence="3">
    <location>
        <begin position="29"/>
        <end position="236"/>
    </location>
</feature>
<evidence type="ECO:0000256" key="1">
    <source>
        <dbReference type="SAM" id="Phobius"/>
    </source>
</evidence>
<feature type="transmembrane region" description="Helical" evidence="1">
    <location>
        <begin position="119"/>
        <end position="141"/>
    </location>
</feature>
<evidence type="ECO:0000259" key="2">
    <source>
        <dbReference type="Pfam" id="PF10081"/>
    </source>
</evidence>
<protein>
    <submittedName>
        <fullName evidence="4">Putative membrane protein</fullName>
    </submittedName>
</protein>
<dbReference type="OrthoDB" id="4397445at2"/>
<evidence type="ECO:0000313" key="4">
    <source>
        <dbReference type="EMBL" id="RBO97387.1"/>
    </source>
</evidence>
<dbReference type="AlphaFoldDB" id="A0A366E4Y1"/>
<reference evidence="4 5" key="1">
    <citation type="submission" date="2018-06" db="EMBL/GenBank/DDBJ databases">
        <title>Genomic Encyclopedia of Type Strains, Phase IV (KMG-IV): sequencing the most valuable type-strain genomes for metagenomic binning, comparative biology and taxonomic classification.</title>
        <authorList>
            <person name="Goeker M."/>
        </authorList>
    </citation>
    <scope>NUCLEOTIDE SEQUENCE [LARGE SCALE GENOMIC DNA]</scope>
    <source>
        <strain evidence="4 5">DSM 25619</strain>
    </source>
</reference>
<evidence type="ECO:0000259" key="3">
    <source>
        <dbReference type="Pfam" id="PF15420"/>
    </source>
</evidence>
<gene>
    <name evidence="4" type="ORF">DFR47_102169</name>
</gene>
<feature type="transmembrane region" description="Helical" evidence="1">
    <location>
        <begin position="40"/>
        <end position="66"/>
    </location>
</feature>
<accession>A0A366E4Y1</accession>
<evidence type="ECO:0000313" key="5">
    <source>
        <dbReference type="Proteomes" id="UP000252893"/>
    </source>
</evidence>
<keyword evidence="1" id="KW-1133">Transmembrane helix</keyword>
<dbReference type="InterPro" id="IPR027787">
    <property type="entry name" value="Alpha/beta-hydrolase_catalytic"/>
</dbReference>
<feature type="transmembrane region" description="Helical" evidence="1">
    <location>
        <begin position="162"/>
        <end position="185"/>
    </location>
</feature>
<feature type="transmembrane region" description="Helical" evidence="1">
    <location>
        <begin position="12"/>
        <end position="34"/>
    </location>
</feature>
<sequence length="552" mass="62271">MKPLWLEKFWNSLSLIGMLLGTLFFAASLTPSLVPRPFLIQGVLSGACFAIGYGIGVFLFWLWNYLQLPKLKGRISHAVKIAAMAVTVITAMVFLWHAADGQNSIRSLMELEKVESAHPFKTGLIALITFIILIALARLFQLIYRISSRWLDRYIPPRLSRFTGFLIAAVIFSMAINGVLFRFGLHVMDSSYRKIDALMEAEVPQPQDPLKSGSAASLVKWDELGRMGRSYVSSGPDAQQISNFTGRPAQNPLRVYVGLRSAETAKERAKLALQEMIRVGAFERSLLLVTIPTGTGWVDEMGIDPVEYLHDGDIASVAVQYSYLASWLSLLVEPGYGSETATALFDEVYDYWTKLPKDTRPKLYLYGLSLGAMNSQLSSELFQVLGDPYQGALWSGPPFTSRLWRSITNNRNEGTPEWLPEFRDGSYARFTNQNNALKLPNSHWGPMRIVYLQYASDPIVFFDPKDFYREPDWMKAPRGPDVSPQLKWYPVVSMLQLAIDLMMATTTPIGHGHVYAPQHYIDAWVEVTNVNWSQADIDRLKDYFIAKLPKPE</sequence>
<organism evidence="4 5">
    <name type="scientific">Pseudochrobactrum asaccharolyticum</name>
    <dbReference type="NCBI Taxonomy" id="354351"/>
    <lineage>
        <taxon>Bacteria</taxon>
        <taxon>Pseudomonadati</taxon>
        <taxon>Pseudomonadota</taxon>
        <taxon>Alphaproteobacteria</taxon>
        <taxon>Hyphomicrobiales</taxon>
        <taxon>Brucellaceae</taxon>
        <taxon>Pseudochrobactrum</taxon>
    </lineage>
</organism>
<dbReference type="PIRSF" id="PIRSF007542">
    <property type="entry name" value="UCP007542"/>
    <property type="match status" value="1"/>
</dbReference>
<dbReference type="Pfam" id="PF10081">
    <property type="entry name" value="Abhydrolase_9"/>
    <property type="match status" value="1"/>
</dbReference>
<keyword evidence="1" id="KW-0472">Membrane</keyword>
<dbReference type="EMBL" id="QNRH01000002">
    <property type="protein sequence ID" value="RBO97387.1"/>
    <property type="molecule type" value="Genomic_DNA"/>
</dbReference>
<dbReference type="InterPro" id="IPR027788">
    <property type="entry name" value="Alpha/beta-hydrolase_N_dom"/>
</dbReference>
<keyword evidence="5" id="KW-1185">Reference proteome</keyword>
<feature type="domain" description="Alpha/beta-hydrolase catalytic" evidence="2">
    <location>
        <begin position="253"/>
        <end position="540"/>
    </location>
</feature>
<name>A0A366E4Y1_9HYPH</name>
<dbReference type="Proteomes" id="UP000252893">
    <property type="component" value="Unassembled WGS sequence"/>
</dbReference>
<dbReference type="Pfam" id="PF15420">
    <property type="entry name" value="Abhydrolase_9_N"/>
    <property type="match status" value="1"/>
</dbReference>